<name>A0A7W3JI04_9MICO</name>
<dbReference type="CDD" id="cd13639">
    <property type="entry name" value="PBP2_OpuAC_like"/>
    <property type="match status" value="1"/>
</dbReference>
<dbReference type="GO" id="GO:0015226">
    <property type="term" value="F:carnitine transmembrane transporter activity"/>
    <property type="evidence" value="ECO:0007669"/>
    <property type="project" value="TreeGrafter"/>
</dbReference>
<dbReference type="GO" id="GO:0043190">
    <property type="term" value="C:ATP-binding cassette (ABC) transporter complex"/>
    <property type="evidence" value="ECO:0007669"/>
    <property type="project" value="InterPro"/>
</dbReference>
<dbReference type="GO" id="GO:0031460">
    <property type="term" value="P:glycine betaine transport"/>
    <property type="evidence" value="ECO:0007669"/>
    <property type="project" value="TreeGrafter"/>
</dbReference>
<organism evidence="8 10">
    <name type="scientific">Frigoribacterium faeni</name>
    <dbReference type="NCBI Taxonomy" id="145483"/>
    <lineage>
        <taxon>Bacteria</taxon>
        <taxon>Bacillati</taxon>
        <taxon>Actinomycetota</taxon>
        <taxon>Actinomycetes</taxon>
        <taxon>Micrococcales</taxon>
        <taxon>Microbacteriaceae</taxon>
        <taxon>Frigoribacterium</taxon>
    </lineage>
</organism>
<dbReference type="GO" id="GO:0005275">
    <property type="term" value="F:amine transmembrane transporter activity"/>
    <property type="evidence" value="ECO:0007669"/>
    <property type="project" value="TreeGrafter"/>
</dbReference>
<feature type="chain" id="PRO_5039290187" evidence="5">
    <location>
        <begin position="23"/>
        <end position="301"/>
    </location>
</feature>
<evidence type="ECO:0000259" key="6">
    <source>
        <dbReference type="Pfam" id="PF04069"/>
    </source>
</evidence>
<keyword evidence="2" id="KW-0813">Transport</keyword>
<dbReference type="GO" id="GO:0015871">
    <property type="term" value="P:choline transport"/>
    <property type="evidence" value="ECO:0007669"/>
    <property type="project" value="TreeGrafter"/>
</dbReference>
<dbReference type="OrthoDB" id="9787902at2"/>
<dbReference type="InterPro" id="IPR007210">
    <property type="entry name" value="ABC_Gly_betaine_transp_sub-bd"/>
</dbReference>
<evidence type="ECO:0000256" key="4">
    <source>
        <dbReference type="ARBA" id="ARBA00023136"/>
    </source>
</evidence>
<feature type="signal peptide" evidence="5">
    <location>
        <begin position="1"/>
        <end position="22"/>
    </location>
</feature>
<dbReference type="PANTHER" id="PTHR47737">
    <property type="entry name" value="GLYCINE BETAINE/PROLINE BETAINE TRANSPORT SYSTEM PERMEASE PROTEIN PROW"/>
    <property type="match status" value="1"/>
</dbReference>
<evidence type="ECO:0000313" key="9">
    <source>
        <dbReference type="Proteomes" id="UP000321154"/>
    </source>
</evidence>
<evidence type="ECO:0000313" key="10">
    <source>
        <dbReference type="Proteomes" id="UP000522688"/>
    </source>
</evidence>
<dbReference type="Gene3D" id="3.10.105.10">
    <property type="entry name" value="Dipeptide-binding Protein, Domain 3"/>
    <property type="match status" value="2"/>
</dbReference>
<dbReference type="Pfam" id="PF04069">
    <property type="entry name" value="OpuAC"/>
    <property type="match status" value="1"/>
</dbReference>
<comment type="caution">
    <text evidence="8">The sequence shown here is derived from an EMBL/GenBank/DDBJ whole genome shotgun (WGS) entry which is preliminary data.</text>
</comment>
<feature type="domain" description="ABC-type glycine betaine transport system substrate-binding" evidence="6">
    <location>
        <begin position="43"/>
        <end position="289"/>
    </location>
</feature>
<evidence type="ECO:0000256" key="5">
    <source>
        <dbReference type="SAM" id="SignalP"/>
    </source>
</evidence>
<dbReference type="Proteomes" id="UP000321154">
    <property type="component" value="Unassembled WGS sequence"/>
</dbReference>
<dbReference type="PROSITE" id="PS51257">
    <property type="entry name" value="PROKAR_LIPOPROTEIN"/>
    <property type="match status" value="1"/>
</dbReference>
<evidence type="ECO:0000256" key="2">
    <source>
        <dbReference type="ARBA" id="ARBA00022448"/>
    </source>
</evidence>
<dbReference type="EMBL" id="JACGWW010000002">
    <property type="protein sequence ID" value="MBA8813160.1"/>
    <property type="molecule type" value="Genomic_DNA"/>
</dbReference>
<reference evidence="8 10" key="2">
    <citation type="submission" date="2020-07" db="EMBL/GenBank/DDBJ databases">
        <title>Sequencing the genomes of 1000 actinobacteria strains.</title>
        <authorList>
            <person name="Klenk H.-P."/>
        </authorList>
    </citation>
    <scope>NUCLEOTIDE SEQUENCE [LARGE SCALE GENOMIC DNA]</scope>
    <source>
        <strain evidence="8 10">DSM 10309</strain>
    </source>
</reference>
<evidence type="ECO:0000313" key="7">
    <source>
        <dbReference type="EMBL" id="GEK84389.1"/>
    </source>
</evidence>
<dbReference type="RefSeq" id="WP_146856714.1">
    <property type="nucleotide sequence ID" value="NZ_BAAAHR010000002.1"/>
</dbReference>
<dbReference type="SUPFAM" id="SSF53850">
    <property type="entry name" value="Periplasmic binding protein-like II"/>
    <property type="match status" value="1"/>
</dbReference>
<evidence type="ECO:0000313" key="8">
    <source>
        <dbReference type="EMBL" id="MBA8813160.1"/>
    </source>
</evidence>
<evidence type="ECO:0000256" key="1">
    <source>
        <dbReference type="ARBA" id="ARBA00004236"/>
    </source>
</evidence>
<keyword evidence="3" id="KW-1003">Cell membrane</keyword>
<keyword evidence="5" id="KW-0732">Signal</keyword>
<gene>
    <name evidence="8" type="ORF">FB463_001409</name>
    <name evidence="7" type="ORF">FFA01_26980</name>
</gene>
<accession>A0A7W3JI04</accession>
<reference evidence="7 9" key="1">
    <citation type="submission" date="2019-07" db="EMBL/GenBank/DDBJ databases">
        <title>Whole genome shotgun sequence of Frigoribacterium faeni NBRC 103066.</title>
        <authorList>
            <person name="Hosoyama A."/>
            <person name="Uohara A."/>
            <person name="Ohji S."/>
            <person name="Ichikawa N."/>
        </authorList>
    </citation>
    <scope>NUCLEOTIDE SEQUENCE [LARGE SCALE GENOMIC DNA]</scope>
    <source>
        <strain evidence="7 9">NBRC 103066</strain>
    </source>
</reference>
<dbReference type="Proteomes" id="UP000522688">
    <property type="component" value="Unassembled WGS sequence"/>
</dbReference>
<proteinExistence type="predicted"/>
<keyword evidence="9" id="KW-1185">Reference proteome</keyword>
<dbReference type="Gene3D" id="3.40.190.100">
    <property type="entry name" value="Glycine betaine-binding periplasmic protein, domain 2"/>
    <property type="match status" value="1"/>
</dbReference>
<keyword evidence="4" id="KW-0472">Membrane</keyword>
<comment type="subcellular location">
    <subcellularLocation>
        <location evidence="1">Cell membrane</location>
    </subcellularLocation>
</comment>
<sequence>MKKTLRLGALAALGTAALALTACSPAGPPTAELDNGDQGEMTIAVFAGWPEGIAVSQLWRAVLEDEGYDVTLTDVDVAPGYAGVASGDYDMVMDSWLPNTHADYVDRFGDDLTDLGAWYTDARNTIVVNDDAPITSLDELADNADLFGNTIVGLEPGAGLTQITEEQAIPTYGLESMDFVTSSTAALLTELKAATDSGENVVATLARPHWAYDAFPIRDLEDPEGAMGPAEEIHTMASSTFDDDFATASGWMRDFEMSEDDLLSLCNLLFNGDAAAGDDYEPVVRGWMDEHPDVVEALTAS</sequence>
<evidence type="ECO:0000256" key="3">
    <source>
        <dbReference type="ARBA" id="ARBA00022475"/>
    </source>
</evidence>
<dbReference type="AlphaFoldDB" id="A0A7W3JI04"/>
<dbReference type="EMBL" id="BJUV01000036">
    <property type="protein sequence ID" value="GEK84389.1"/>
    <property type="molecule type" value="Genomic_DNA"/>
</dbReference>
<dbReference type="PANTHER" id="PTHR47737:SF1">
    <property type="entry name" value="GLYCINE BETAINE_PROLINE BETAINE TRANSPORT SYSTEM PERMEASE PROTEIN PROW"/>
    <property type="match status" value="1"/>
</dbReference>
<protein>
    <submittedName>
        <fullName evidence="8">Glycine betaine/proline transport system substrate-binding protein</fullName>
    </submittedName>
</protein>